<keyword evidence="1" id="KW-0732">Signal</keyword>
<evidence type="ECO:0000259" key="2">
    <source>
        <dbReference type="PROSITE" id="PS50093"/>
    </source>
</evidence>
<accession>A0ABT0QG82</accession>
<evidence type="ECO:0000313" key="3">
    <source>
        <dbReference type="EMBL" id="MCL6296006.1"/>
    </source>
</evidence>
<feature type="domain" description="PKD" evidence="2">
    <location>
        <begin position="436"/>
        <end position="480"/>
    </location>
</feature>
<dbReference type="InterPro" id="IPR000601">
    <property type="entry name" value="PKD_dom"/>
</dbReference>
<dbReference type="NCBIfam" id="TIGR04131">
    <property type="entry name" value="Bac_Flav_CTERM"/>
    <property type="match status" value="1"/>
</dbReference>
<comment type="caution">
    <text evidence="3">The sequence shown here is derived from an EMBL/GenBank/DDBJ whole genome shotgun (WGS) entry which is preliminary data.</text>
</comment>
<dbReference type="InterPro" id="IPR013783">
    <property type="entry name" value="Ig-like_fold"/>
</dbReference>
<feature type="chain" id="PRO_5046231185" evidence="1">
    <location>
        <begin position="23"/>
        <end position="916"/>
    </location>
</feature>
<gene>
    <name evidence="3" type="ORF">M3P09_13425</name>
</gene>
<name>A0ABT0QG82_9FLAO</name>
<sequence length="916" mass="104247">MQFLRVSFLLCAIIISSISSWSQNETNNWYFGERAGLLFDLQNDPDILFNGKMIAENACATISDKDGNLLFYTNGTNVWDSNHNIMINGVLVEPLGMVDPVNLEPNILLNVMIIPIKDSENLHYIFTITSADGLRYSLVDMDRNNGLGEVVFKNRVLLPGEGVGKLTAVHHADGKSIWLLTTKKNESSEYSWFYAYKIETNGNIGKGIITNDTFYKGLQEGQMKFSPDGKKIACANYRPQSLSDHLMTFDFNSENGIVSNRRNVLTSFVFFEVVSAFGVEFSNDSKYLYASLVRQGMFRENSNEFIPDEIRKNLLYQYDMSNSNPQTNWTSIDEAQNELTAASLQLAKNGKIYRALTIDKSQGTPLLGVINNPHELGEKINYTNKAIDLGSNRSRLGLPNFIQSYFRTRVLADNACIGIPIPMEVDTYADITEAIWDFGDGNTSNEIEAEHAYTASGNYQVTAIITINNCPITVTKDIEVYNLPNLEVNQELVQCDLDTDGISIFNLNTIRDKITNPLYNEELVFYETRLDAELDMNQILNPENYTNIEPNQEIFIRVINDNGCFEISSFLISAVFVDLGKITEMYACDSSDLDSNDGFGIFSIGFKRAEIREEVDLEASTILEYYPTLIDALTMQNEIDDRFFSSPSTTIWVRAQEENFACSGIAPINLIVNSAPKIDIEEEYLICKNQPIELFGDKTNDRVEWVDSNGSILSTQREFSFFKPGSYQHIAYKTENGIECSNTFDFVITKTEPPSFNNIEIKKIDKNRHLIYIQIDGSGKYEFSIDNINYFEESNSYNFENIPAGKHTIYVRDINQCEPTIQKSVYILGYPSFFTPNNDGMNDFWTVLGLSEDELLSTRVNIYDRFGKLITYLNEENNYRWDGKYNGNFAAQNDYWFEVIFIDGTINRGHFTLKRY</sequence>
<feature type="signal peptide" evidence="1">
    <location>
        <begin position="1"/>
        <end position="22"/>
    </location>
</feature>
<dbReference type="InterPro" id="IPR035986">
    <property type="entry name" value="PKD_dom_sf"/>
</dbReference>
<dbReference type="Gene3D" id="2.60.40.10">
    <property type="entry name" value="Immunoglobulins"/>
    <property type="match status" value="1"/>
</dbReference>
<organism evidence="3 4">
    <name type="scientific">Jejuia spongiicola</name>
    <dbReference type="NCBI Taxonomy" id="2942207"/>
    <lineage>
        <taxon>Bacteria</taxon>
        <taxon>Pseudomonadati</taxon>
        <taxon>Bacteroidota</taxon>
        <taxon>Flavobacteriia</taxon>
        <taxon>Flavobacteriales</taxon>
        <taxon>Flavobacteriaceae</taxon>
        <taxon>Jejuia</taxon>
    </lineage>
</organism>
<reference evidence="3" key="1">
    <citation type="submission" date="2022-05" db="EMBL/GenBank/DDBJ databases">
        <authorList>
            <person name="Park J.-S."/>
        </authorList>
    </citation>
    <scope>NUCLEOTIDE SEQUENCE</scope>
    <source>
        <strain evidence="3">2012CJ34-3</strain>
    </source>
</reference>
<dbReference type="InterPro" id="IPR026341">
    <property type="entry name" value="T9SS_type_B"/>
</dbReference>
<dbReference type="EMBL" id="JAMFLZ010000005">
    <property type="protein sequence ID" value="MCL6296006.1"/>
    <property type="molecule type" value="Genomic_DNA"/>
</dbReference>
<dbReference type="RefSeq" id="WP_249973527.1">
    <property type="nucleotide sequence ID" value="NZ_JAMFLZ010000005.1"/>
</dbReference>
<dbReference type="Pfam" id="PF13585">
    <property type="entry name" value="CHU_C"/>
    <property type="match status" value="1"/>
</dbReference>
<evidence type="ECO:0000256" key="1">
    <source>
        <dbReference type="SAM" id="SignalP"/>
    </source>
</evidence>
<dbReference type="Pfam" id="PF18911">
    <property type="entry name" value="PKD_4"/>
    <property type="match status" value="1"/>
</dbReference>
<dbReference type="CDD" id="cd00146">
    <property type="entry name" value="PKD"/>
    <property type="match status" value="1"/>
</dbReference>
<proteinExistence type="predicted"/>
<dbReference type="SUPFAM" id="SSF82171">
    <property type="entry name" value="DPP6 N-terminal domain-like"/>
    <property type="match status" value="1"/>
</dbReference>
<dbReference type="Proteomes" id="UP001165381">
    <property type="component" value="Unassembled WGS sequence"/>
</dbReference>
<dbReference type="PROSITE" id="PS50093">
    <property type="entry name" value="PKD"/>
    <property type="match status" value="1"/>
</dbReference>
<evidence type="ECO:0000313" key="4">
    <source>
        <dbReference type="Proteomes" id="UP001165381"/>
    </source>
</evidence>
<dbReference type="SUPFAM" id="SSF49299">
    <property type="entry name" value="PKD domain"/>
    <property type="match status" value="1"/>
</dbReference>
<protein>
    <submittedName>
        <fullName evidence="3">T9SS type B sorting domain-containing protein</fullName>
    </submittedName>
</protein>
<keyword evidence="4" id="KW-1185">Reference proteome</keyword>